<dbReference type="InterPro" id="IPR008727">
    <property type="entry name" value="PAAR_motif"/>
</dbReference>
<dbReference type="AlphaFoldDB" id="A0A2L0X1G4"/>
<dbReference type="OMA" id="CYVISST"/>
<protein>
    <submittedName>
        <fullName evidence="1">PAAR domain-containing protein</fullName>
    </submittedName>
</protein>
<proteinExistence type="predicted"/>
<dbReference type="Gene3D" id="2.60.200.60">
    <property type="match status" value="1"/>
</dbReference>
<dbReference type="EMBL" id="CP037901">
    <property type="protein sequence ID" value="QBP12724.1"/>
    <property type="molecule type" value="Genomic_DNA"/>
</dbReference>
<evidence type="ECO:0000313" key="1">
    <source>
        <dbReference type="EMBL" id="QBP12724.1"/>
    </source>
</evidence>
<evidence type="ECO:0000313" key="2">
    <source>
        <dbReference type="Proteomes" id="UP000253772"/>
    </source>
</evidence>
<accession>A0A2L0X1G4</accession>
<dbReference type="Pfam" id="PF05488">
    <property type="entry name" value="PAAR_motif"/>
    <property type="match status" value="1"/>
</dbReference>
<dbReference type="OrthoDB" id="8565659at2"/>
<name>A0A2L0X1G4_9BURK</name>
<dbReference type="CDD" id="cd14744">
    <property type="entry name" value="PAAR_CT_2"/>
    <property type="match status" value="1"/>
</dbReference>
<reference evidence="1 2" key="1">
    <citation type="submission" date="2019-03" db="EMBL/GenBank/DDBJ databases">
        <title>Comparative insights into the high quality Complete genome sequence of highly metal resistant Cupriavidus metallidurans strain BS1 isolated from a gold-copper mine.</title>
        <authorList>
            <person name="Mazhar H.S."/>
            <person name="Rensing C."/>
        </authorList>
    </citation>
    <scope>NUCLEOTIDE SEQUENCE [LARGE SCALE GENOMIC DNA]</scope>
    <source>
        <strain evidence="1 2">BS1</strain>
    </source>
</reference>
<dbReference type="RefSeq" id="WP_011519228.1">
    <property type="nucleotide sequence ID" value="NZ_CP026544.1"/>
</dbReference>
<organism evidence="1 2">
    <name type="scientific">Cupriavidus metallidurans</name>
    <dbReference type="NCBI Taxonomy" id="119219"/>
    <lineage>
        <taxon>Bacteria</taxon>
        <taxon>Pseudomonadati</taxon>
        <taxon>Pseudomonadota</taxon>
        <taxon>Betaproteobacteria</taxon>
        <taxon>Burkholderiales</taxon>
        <taxon>Burkholderiaceae</taxon>
        <taxon>Cupriavidus</taxon>
    </lineage>
</organism>
<dbReference type="Proteomes" id="UP000253772">
    <property type="component" value="Chromosome c2"/>
</dbReference>
<sequence length="88" mass="8973">MTSIAFVGDATTHGGVILTGSDTMIVMGRKAARVGDLVSCPLPGHGINPIIEGSDMLTDNGKAIALHGHRTACGCTLIALSTDATIRK</sequence>
<gene>
    <name evidence="1" type="ORF">DDF84_023880</name>
</gene>